<dbReference type="AlphaFoldDB" id="W6MU41"/>
<dbReference type="EMBL" id="HG793131">
    <property type="protein sequence ID" value="CDK30048.1"/>
    <property type="molecule type" value="Genomic_DNA"/>
</dbReference>
<evidence type="ECO:0000313" key="4">
    <source>
        <dbReference type="EMBL" id="CDK30048.1"/>
    </source>
</evidence>
<keyword evidence="5" id="KW-1185">Reference proteome</keyword>
<dbReference type="Proteomes" id="UP000019384">
    <property type="component" value="Unassembled WGS sequence"/>
</dbReference>
<evidence type="ECO:0000256" key="3">
    <source>
        <dbReference type="ARBA" id="ARBA00023002"/>
    </source>
</evidence>
<evidence type="ECO:0000313" key="5">
    <source>
        <dbReference type="Proteomes" id="UP000019384"/>
    </source>
</evidence>
<dbReference type="GO" id="GO:0016491">
    <property type="term" value="F:oxidoreductase activity"/>
    <property type="evidence" value="ECO:0007669"/>
    <property type="project" value="UniProtKB-KW"/>
</dbReference>
<dbReference type="STRING" id="1382522.W6MU41"/>
<keyword evidence="3" id="KW-0560">Oxidoreductase</keyword>
<dbReference type="OrthoDB" id="191139at2759"/>
<evidence type="ECO:0000256" key="1">
    <source>
        <dbReference type="ARBA" id="ARBA00006484"/>
    </source>
</evidence>
<dbReference type="SUPFAM" id="SSF51735">
    <property type="entry name" value="NAD(P)-binding Rossmann-fold domains"/>
    <property type="match status" value="1"/>
</dbReference>
<keyword evidence="2" id="KW-0521">NADP</keyword>
<evidence type="ECO:0000256" key="2">
    <source>
        <dbReference type="ARBA" id="ARBA00022857"/>
    </source>
</evidence>
<dbReference type="PANTHER" id="PTHR24320">
    <property type="entry name" value="RETINOL DEHYDROGENASE"/>
    <property type="match status" value="1"/>
</dbReference>
<accession>W6MU41</accession>
<gene>
    <name evidence="4" type="ORF">KUCA_T00006043001</name>
</gene>
<dbReference type="GeneID" id="34523414"/>
<dbReference type="HOGENOM" id="CLU_010194_44_3_1"/>
<dbReference type="PROSITE" id="PS00061">
    <property type="entry name" value="ADH_SHORT"/>
    <property type="match status" value="1"/>
</dbReference>
<dbReference type="InterPro" id="IPR036291">
    <property type="entry name" value="NAD(P)-bd_dom_sf"/>
</dbReference>
<name>W6MU41_9ASCO</name>
<organism evidence="4 5">
    <name type="scientific">Kuraishia capsulata CBS 1993</name>
    <dbReference type="NCBI Taxonomy" id="1382522"/>
    <lineage>
        <taxon>Eukaryota</taxon>
        <taxon>Fungi</taxon>
        <taxon>Dikarya</taxon>
        <taxon>Ascomycota</taxon>
        <taxon>Saccharomycotina</taxon>
        <taxon>Pichiomycetes</taxon>
        <taxon>Pichiales</taxon>
        <taxon>Pichiaceae</taxon>
        <taxon>Kuraishia</taxon>
    </lineage>
</organism>
<sequence length="305" mass="33980">MPNYTLVSTGLTSGIGSYTNSYIEKNGKDFHHVMVCRDPSKVAKKANLTTVKCDLSSIASTKNALEEIKSLVKNGKIPPIKTVLFNAGVSNFSRTVSSKDGFECTFHVNVISPYLFARELIPLLKEFGQGRFVVTGSHSHFADKEHTRNMVPKPYWDDSSMDPVIKPVANPADANPETMEAGLRSYATSKLALLYLFHELARRNPQVKFLVYEPGFVLGTGLGREASLLVRLLMKPAGLVFWLLGWSITKNKSGYLMAKAVFDDELFAKVNNMVYCDLGKIIKSSEDSYNVNREKQLLDTLERIV</sequence>
<dbReference type="Gene3D" id="3.40.50.720">
    <property type="entry name" value="NAD(P)-binding Rossmann-like Domain"/>
    <property type="match status" value="1"/>
</dbReference>
<comment type="similarity">
    <text evidence="1">Belongs to the short-chain dehydrogenases/reductases (SDR) family.</text>
</comment>
<dbReference type="PANTHER" id="PTHR24320:SF148">
    <property type="entry name" value="NAD(P)-BINDING ROSSMANN-FOLD SUPERFAMILY PROTEIN"/>
    <property type="match status" value="1"/>
</dbReference>
<reference evidence="4" key="1">
    <citation type="submission" date="2013-12" db="EMBL/GenBank/DDBJ databases">
        <authorList>
            <person name="Genoscope - CEA"/>
        </authorList>
    </citation>
    <scope>NUCLEOTIDE SEQUENCE</scope>
    <source>
        <strain evidence="4">CBS 1993</strain>
    </source>
</reference>
<evidence type="ECO:0008006" key="6">
    <source>
        <dbReference type="Google" id="ProtNLM"/>
    </source>
</evidence>
<reference evidence="4" key="2">
    <citation type="submission" date="2014-02" db="EMBL/GenBank/DDBJ databases">
        <title>Complete DNA sequence of /Kuraishia capsulata/ illustrates novel genomic features among budding yeasts (/Saccharomycotina/).</title>
        <authorList>
            <person name="Morales L."/>
            <person name="Noel B."/>
            <person name="Porcel B."/>
            <person name="Marcet-Houben M."/>
            <person name="Hullo M-F."/>
            <person name="Sacerdot C."/>
            <person name="Tekaia F."/>
            <person name="Leh-Louis V."/>
            <person name="Despons L."/>
            <person name="Khanna V."/>
            <person name="Aury J-M."/>
            <person name="Barbe V."/>
            <person name="Couloux A."/>
            <person name="Labadie K."/>
            <person name="Pelletier E."/>
            <person name="Souciet J-L."/>
            <person name="Boekhout T."/>
            <person name="Gabaldon T."/>
            <person name="Wincker P."/>
            <person name="Dujon B."/>
        </authorList>
    </citation>
    <scope>NUCLEOTIDE SEQUENCE</scope>
    <source>
        <strain evidence="4">CBS 1993</strain>
    </source>
</reference>
<dbReference type="InterPro" id="IPR002347">
    <property type="entry name" value="SDR_fam"/>
</dbReference>
<dbReference type="InterPro" id="IPR020904">
    <property type="entry name" value="Sc_DH/Rdtase_CS"/>
</dbReference>
<dbReference type="Pfam" id="PF00106">
    <property type="entry name" value="adh_short"/>
    <property type="match status" value="1"/>
</dbReference>
<protein>
    <recommendedName>
        <fullName evidence="6">NAD(P)-binding protein</fullName>
    </recommendedName>
</protein>
<proteinExistence type="inferred from homology"/>
<dbReference type="RefSeq" id="XP_022462026.1">
    <property type="nucleotide sequence ID" value="XM_022605252.1"/>
</dbReference>